<name>A0AA39XRC9_9PEZI</name>
<evidence type="ECO:0000256" key="2">
    <source>
        <dbReference type="SAM" id="Phobius"/>
    </source>
</evidence>
<accession>A0AA39XRC9</accession>
<reference evidence="3" key="1">
    <citation type="submission" date="2023-06" db="EMBL/GenBank/DDBJ databases">
        <title>Genome-scale phylogeny and comparative genomics of the fungal order Sordariales.</title>
        <authorList>
            <consortium name="Lawrence Berkeley National Laboratory"/>
            <person name="Hensen N."/>
            <person name="Bonometti L."/>
            <person name="Westerberg I."/>
            <person name="Brannstrom I.O."/>
            <person name="Guillou S."/>
            <person name="Cros-Aarteil S."/>
            <person name="Calhoun S."/>
            <person name="Haridas S."/>
            <person name="Kuo A."/>
            <person name="Mondo S."/>
            <person name="Pangilinan J."/>
            <person name="Riley R."/>
            <person name="Labutti K."/>
            <person name="Andreopoulos B."/>
            <person name="Lipzen A."/>
            <person name="Chen C."/>
            <person name="Yanf M."/>
            <person name="Daum C."/>
            <person name="Ng V."/>
            <person name="Clum A."/>
            <person name="Steindorff A."/>
            <person name="Ohm R."/>
            <person name="Martin F."/>
            <person name="Silar P."/>
            <person name="Natvig D."/>
            <person name="Lalanne C."/>
            <person name="Gautier V."/>
            <person name="Ament-Velasquez S.L."/>
            <person name="Kruys A."/>
            <person name="Hutchinson M.I."/>
            <person name="Powell A.J."/>
            <person name="Barry K."/>
            <person name="Miller A.N."/>
            <person name="Grigoriev I.V."/>
            <person name="Debuchy R."/>
            <person name="Gladieux P."/>
            <person name="Thoren M.H."/>
            <person name="Johannesson H."/>
        </authorList>
    </citation>
    <scope>NUCLEOTIDE SEQUENCE</scope>
    <source>
        <strain evidence="3">SMH2532-1</strain>
    </source>
</reference>
<gene>
    <name evidence="3" type="ORF">B0T16DRAFT_462544</name>
</gene>
<dbReference type="EMBL" id="JAULSV010000007">
    <property type="protein sequence ID" value="KAK0638804.1"/>
    <property type="molecule type" value="Genomic_DNA"/>
</dbReference>
<proteinExistence type="predicted"/>
<organism evidence="3 4">
    <name type="scientific">Cercophora newfieldiana</name>
    <dbReference type="NCBI Taxonomy" id="92897"/>
    <lineage>
        <taxon>Eukaryota</taxon>
        <taxon>Fungi</taxon>
        <taxon>Dikarya</taxon>
        <taxon>Ascomycota</taxon>
        <taxon>Pezizomycotina</taxon>
        <taxon>Sordariomycetes</taxon>
        <taxon>Sordariomycetidae</taxon>
        <taxon>Sordariales</taxon>
        <taxon>Lasiosphaeriaceae</taxon>
        <taxon>Cercophora</taxon>
    </lineage>
</organism>
<comment type="caution">
    <text evidence="3">The sequence shown here is derived from an EMBL/GenBank/DDBJ whole genome shotgun (WGS) entry which is preliminary data.</text>
</comment>
<feature type="transmembrane region" description="Helical" evidence="2">
    <location>
        <begin position="151"/>
        <end position="174"/>
    </location>
</feature>
<evidence type="ECO:0000313" key="4">
    <source>
        <dbReference type="Proteomes" id="UP001174936"/>
    </source>
</evidence>
<feature type="region of interest" description="Disordered" evidence="1">
    <location>
        <begin position="1"/>
        <end position="37"/>
    </location>
</feature>
<keyword evidence="2" id="KW-1133">Transmembrane helix</keyword>
<dbReference type="Proteomes" id="UP001174936">
    <property type="component" value="Unassembled WGS sequence"/>
</dbReference>
<sequence length="393" mass="42784">MLHDPPSGHAQFVLLQTPDDGQGPPPPSTQINSGHTQPALAHPVTRTVLCVVLAGLITALELTLRKSTNETGLGDVGDDTYIHSAWTTAPAIVLGTLAMVISSMDFQVRSLAPYIALKRAGGATTKRLMALNLLDASVPRILLKELRLKEFGALAATVAFLVASLFTIFSPSLFQTLTLPATVSLVLRANQSFPPSLDLSYDFASPDAPHKKGLHTASLILAGNLSYPRFTYKTLASPQFLLEPIPDRTNSDLPTISIKAVISAVRGKPHCRTYDSSQIRPNLTIEPKLNGFRLTLPVEEQYLSATFDPEGFLDITWIYASANTTYFATSDRSFDRALSYSWFYFWGKLDVNSSPAVQHVAGMGCNFTVEAVDADMTLSGIDLNIDMQHPRHL</sequence>
<dbReference type="Pfam" id="PF11915">
    <property type="entry name" value="DUF3433"/>
    <property type="match status" value="1"/>
</dbReference>
<protein>
    <submittedName>
        <fullName evidence="3">Uncharacterized protein</fullName>
    </submittedName>
</protein>
<keyword evidence="2" id="KW-0472">Membrane</keyword>
<evidence type="ECO:0000256" key="1">
    <source>
        <dbReference type="SAM" id="MobiDB-lite"/>
    </source>
</evidence>
<keyword evidence="4" id="KW-1185">Reference proteome</keyword>
<evidence type="ECO:0000313" key="3">
    <source>
        <dbReference type="EMBL" id="KAK0638804.1"/>
    </source>
</evidence>
<keyword evidence="2" id="KW-0812">Transmembrane</keyword>
<dbReference type="InterPro" id="IPR021840">
    <property type="entry name" value="DUF3433"/>
</dbReference>
<feature type="transmembrane region" description="Helical" evidence="2">
    <location>
        <begin position="80"/>
        <end position="101"/>
    </location>
</feature>
<dbReference type="AlphaFoldDB" id="A0AA39XRC9"/>